<dbReference type="RefSeq" id="WP_050531230.1">
    <property type="nucleotide sequence ID" value="NZ_AQQZ01000005.1"/>
</dbReference>
<dbReference type="AlphaFoldDB" id="A0A0L1JNH2"/>
<dbReference type="OrthoDB" id="1491023at2"/>
<reference evidence="1 2" key="1">
    <citation type="journal article" date="2015" name="Int. J. Syst. Evol. Microbiol.">
        <title>Aestuariivita atlantica sp. nov., isolated from deep sea sediment of the Atlantic Ocean.</title>
        <authorList>
            <person name="Li G."/>
            <person name="Lai Q."/>
            <person name="Du Y."/>
            <person name="Liu X."/>
            <person name="Sun F."/>
            <person name="Shao Z."/>
        </authorList>
    </citation>
    <scope>NUCLEOTIDE SEQUENCE [LARGE SCALE GENOMIC DNA]</scope>
    <source>
        <strain evidence="1 2">22II-S11-z3</strain>
    </source>
</reference>
<evidence type="ECO:0000313" key="1">
    <source>
        <dbReference type="EMBL" id="KNG93272.1"/>
    </source>
</evidence>
<evidence type="ECO:0000313" key="2">
    <source>
        <dbReference type="Proteomes" id="UP000036938"/>
    </source>
</evidence>
<dbReference type="InterPro" id="IPR038765">
    <property type="entry name" value="Papain-like_cys_pep_sf"/>
</dbReference>
<protein>
    <recommendedName>
        <fullName evidence="3">Peptidase C1A papain C-terminal domain-containing protein</fullName>
    </recommendedName>
</protein>
<dbReference type="CDD" id="cd02619">
    <property type="entry name" value="Peptidase_C1"/>
    <property type="match status" value="1"/>
</dbReference>
<dbReference type="Proteomes" id="UP000036938">
    <property type="component" value="Unassembled WGS sequence"/>
</dbReference>
<sequence>MTGLFGCAAPSQEAIGTYSNLDFQTGSAPAPTATVARDKTLSVLPKGAWPIRDQRYRNTCVAFCATAALELFRAREKGDTTPETLSEDFLYNRMRGGLSQEYLDWVRSVLPDYELGATLLAQALMVQREIGTLTEAQRPYQQATPLFDIDGARPSESHRRSAARRKQAHFYYHKMTVETGMIDPGQAYPKPGGSGSVSASDAAYLLLKSGSAVAVGLPVYFLPDARMNWTAPATTRTGYVPYPGTDKVYDAALVVASGHAVCLTGYVPVTDAPGGGYFIFRNSWGLDFRTTFRDPVDGVSGTLVPPGYGVLSAAAVDKYVWEMMAPTKDGPMASASLP</sequence>
<dbReference type="STRING" id="1317121.ATO11_12530"/>
<dbReference type="EMBL" id="AQQZ01000005">
    <property type="protein sequence ID" value="KNG93272.1"/>
    <property type="molecule type" value="Genomic_DNA"/>
</dbReference>
<comment type="caution">
    <text evidence="1">The sequence shown here is derived from an EMBL/GenBank/DDBJ whole genome shotgun (WGS) entry which is preliminary data.</text>
</comment>
<name>A0A0L1JNH2_9RHOB</name>
<dbReference type="SUPFAM" id="SSF54001">
    <property type="entry name" value="Cysteine proteinases"/>
    <property type="match status" value="1"/>
</dbReference>
<evidence type="ECO:0008006" key="3">
    <source>
        <dbReference type="Google" id="ProtNLM"/>
    </source>
</evidence>
<proteinExistence type="predicted"/>
<gene>
    <name evidence="1" type="ORF">ATO11_12530</name>
</gene>
<keyword evidence="2" id="KW-1185">Reference proteome</keyword>
<dbReference type="Gene3D" id="3.90.70.10">
    <property type="entry name" value="Cysteine proteinases"/>
    <property type="match status" value="1"/>
</dbReference>
<organism evidence="1 2">
    <name type="scientific">Pseudaestuariivita atlantica</name>
    <dbReference type="NCBI Taxonomy" id="1317121"/>
    <lineage>
        <taxon>Bacteria</taxon>
        <taxon>Pseudomonadati</taxon>
        <taxon>Pseudomonadota</taxon>
        <taxon>Alphaproteobacteria</taxon>
        <taxon>Rhodobacterales</taxon>
        <taxon>Paracoccaceae</taxon>
        <taxon>Pseudaestuariivita</taxon>
    </lineage>
</organism>
<accession>A0A0L1JNH2</accession>